<dbReference type="RefSeq" id="WP_095998267.1">
    <property type="nucleotide sequence ID" value="NZ_NSLI01000003.1"/>
</dbReference>
<evidence type="ECO:0000259" key="2">
    <source>
        <dbReference type="PROSITE" id="PS50911"/>
    </source>
</evidence>
<dbReference type="EMBL" id="NSLI01000003">
    <property type="protein sequence ID" value="PAX08024.1"/>
    <property type="molecule type" value="Genomic_DNA"/>
</dbReference>
<dbReference type="PROSITE" id="PS50911">
    <property type="entry name" value="CHAP"/>
    <property type="match status" value="1"/>
</dbReference>
<feature type="chain" id="PRO_5012674763" evidence="1">
    <location>
        <begin position="26"/>
        <end position="174"/>
    </location>
</feature>
<evidence type="ECO:0000313" key="4">
    <source>
        <dbReference type="Proteomes" id="UP000218151"/>
    </source>
</evidence>
<keyword evidence="4" id="KW-1185">Reference proteome</keyword>
<dbReference type="OrthoDB" id="7279151at2"/>
<sequence length="174" mass="18684">MLKRFAARLALVSSCVLMTAAPAQARFWQCAPYARAVSGIQIFGNAHTWWDQAAGRYERGNTPKAGAVMAMASTSRMRLGHVAMVKEVVSDREVILDHANWTRRGGVERSARAIDVSAAGDWSLVKVQYGGALGTSSYPTFGFIYGGRAPADERVPLVIASRGGARGIQTLVAE</sequence>
<dbReference type="Proteomes" id="UP000218151">
    <property type="component" value="Unassembled WGS sequence"/>
</dbReference>
<accession>A0A2A2SFE4</accession>
<dbReference type="Pfam" id="PF05257">
    <property type="entry name" value="CHAP"/>
    <property type="match status" value="1"/>
</dbReference>
<dbReference type="InterPro" id="IPR007921">
    <property type="entry name" value="CHAP_dom"/>
</dbReference>
<name>A0A2A2SFE4_9SPHN</name>
<comment type="caution">
    <text evidence="3">The sequence shown here is derived from an EMBL/GenBank/DDBJ whole genome shotgun (WGS) entry which is preliminary data.</text>
</comment>
<dbReference type="AlphaFoldDB" id="A0A2A2SFE4"/>
<feature type="signal peptide" evidence="1">
    <location>
        <begin position="1"/>
        <end position="25"/>
    </location>
</feature>
<feature type="domain" description="Peptidase C51" evidence="2">
    <location>
        <begin position="5"/>
        <end position="126"/>
    </location>
</feature>
<evidence type="ECO:0000256" key="1">
    <source>
        <dbReference type="SAM" id="SignalP"/>
    </source>
</evidence>
<reference evidence="4" key="1">
    <citation type="submission" date="2017-09" db="EMBL/GenBank/DDBJ databases">
        <authorList>
            <person name="Feng G."/>
            <person name="Zhu H."/>
        </authorList>
    </citation>
    <scope>NUCLEOTIDE SEQUENCE [LARGE SCALE GENOMIC DNA]</scope>
    <source>
        <strain evidence="4">1PNM-20</strain>
    </source>
</reference>
<evidence type="ECO:0000313" key="3">
    <source>
        <dbReference type="EMBL" id="PAX08024.1"/>
    </source>
</evidence>
<proteinExistence type="predicted"/>
<organism evidence="3 4">
    <name type="scientific">Sphingomonas lenta</name>
    <dbReference type="NCBI Taxonomy" id="1141887"/>
    <lineage>
        <taxon>Bacteria</taxon>
        <taxon>Pseudomonadati</taxon>
        <taxon>Pseudomonadota</taxon>
        <taxon>Alphaproteobacteria</taxon>
        <taxon>Sphingomonadales</taxon>
        <taxon>Sphingomonadaceae</taxon>
        <taxon>Sphingomonas</taxon>
    </lineage>
</organism>
<keyword evidence="1" id="KW-0732">Signal</keyword>
<dbReference type="InterPro" id="IPR038765">
    <property type="entry name" value="Papain-like_cys_pep_sf"/>
</dbReference>
<protein>
    <submittedName>
        <fullName evidence="3">CHAP domain-containing protein</fullName>
    </submittedName>
</protein>
<gene>
    <name evidence="3" type="ORF">CKY28_10520</name>
</gene>
<dbReference type="SUPFAM" id="SSF54001">
    <property type="entry name" value="Cysteine proteinases"/>
    <property type="match status" value="1"/>
</dbReference>
<dbReference type="Gene3D" id="3.90.1720.10">
    <property type="entry name" value="endopeptidase domain like (from Nostoc punctiforme)"/>
    <property type="match status" value="1"/>
</dbReference>